<name>A0A1C3VGI2_9HYPH</name>
<accession>A0A1C3VGI2</accession>
<sequence>MNGCKHDFLFGCIRCRHFFDNAAALDYKNAIGNGHDFRQVGGNDDGVHCPSAILV</sequence>
<dbReference type="STRING" id="52131.GA0061100_10650"/>
<evidence type="ECO:0000313" key="1">
    <source>
        <dbReference type="EMBL" id="SCB26930.1"/>
    </source>
</evidence>
<protein>
    <submittedName>
        <fullName evidence="1">Uncharacterized protein</fullName>
    </submittedName>
</protein>
<dbReference type="AlphaFoldDB" id="A0A1C3VGI2"/>
<evidence type="ECO:0000313" key="2">
    <source>
        <dbReference type="Proteomes" id="UP000186228"/>
    </source>
</evidence>
<dbReference type="Proteomes" id="UP000186228">
    <property type="component" value="Unassembled WGS sequence"/>
</dbReference>
<gene>
    <name evidence="1" type="ORF">GA0061100_10650</name>
</gene>
<keyword evidence="2" id="KW-1185">Reference proteome</keyword>
<organism evidence="1 2">
    <name type="scientific">Rhizobium hainanense</name>
    <dbReference type="NCBI Taxonomy" id="52131"/>
    <lineage>
        <taxon>Bacteria</taxon>
        <taxon>Pseudomonadati</taxon>
        <taxon>Pseudomonadota</taxon>
        <taxon>Alphaproteobacteria</taxon>
        <taxon>Hyphomicrobiales</taxon>
        <taxon>Rhizobiaceae</taxon>
        <taxon>Rhizobium/Agrobacterium group</taxon>
        <taxon>Rhizobium</taxon>
    </lineage>
</organism>
<dbReference type="EMBL" id="FMAC01000006">
    <property type="protein sequence ID" value="SCB26930.1"/>
    <property type="molecule type" value="Genomic_DNA"/>
</dbReference>
<proteinExistence type="predicted"/>
<reference evidence="2" key="1">
    <citation type="submission" date="2016-08" db="EMBL/GenBank/DDBJ databases">
        <authorList>
            <person name="Varghese N."/>
            <person name="Submissions Spin"/>
        </authorList>
    </citation>
    <scope>NUCLEOTIDE SEQUENCE [LARGE SCALE GENOMIC DNA]</scope>
    <source>
        <strain evidence="2">CCBAU 57015</strain>
    </source>
</reference>